<gene>
    <name evidence="2" type="ORF">SAMN02745121_08230</name>
</gene>
<name>A0A1I2HWF1_9BACT</name>
<evidence type="ECO:0000313" key="3">
    <source>
        <dbReference type="Proteomes" id="UP000199400"/>
    </source>
</evidence>
<dbReference type="RefSeq" id="WP_143141388.1">
    <property type="nucleotide sequence ID" value="NZ_FOMX01000049.1"/>
</dbReference>
<evidence type="ECO:0000313" key="2">
    <source>
        <dbReference type="EMBL" id="SFF33783.1"/>
    </source>
</evidence>
<feature type="compositionally biased region" description="Low complexity" evidence="1">
    <location>
        <begin position="101"/>
        <end position="116"/>
    </location>
</feature>
<evidence type="ECO:0000256" key="1">
    <source>
        <dbReference type="SAM" id="MobiDB-lite"/>
    </source>
</evidence>
<dbReference type="Proteomes" id="UP000199400">
    <property type="component" value="Unassembled WGS sequence"/>
</dbReference>
<dbReference type="EMBL" id="FOMX01000049">
    <property type="protein sequence ID" value="SFF33783.1"/>
    <property type="molecule type" value="Genomic_DNA"/>
</dbReference>
<proteinExistence type="predicted"/>
<keyword evidence="3" id="KW-1185">Reference proteome</keyword>
<organism evidence="2 3">
    <name type="scientific">Nannocystis exedens</name>
    <dbReference type="NCBI Taxonomy" id="54"/>
    <lineage>
        <taxon>Bacteria</taxon>
        <taxon>Pseudomonadati</taxon>
        <taxon>Myxococcota</taxon>
        <taxon>Polyangia</taxon>
        <taxon>Nannocystales</taxon>
        <taxon>Nannocystaceae</taxon>
        <taxon>Nannocystis</taxon>
    </lineage>
</organism>
<sequence>MQKAKTMSRFETTFRNAVANAERDVMIEQIRSNPQMSLAELGKLATGELGSLLKGITIGELLGQGGGAAAPSPRGRGAGKPVKVPQALAKAPEKAGRKGRGAAAPAKEAPAPAAKRGGSKAVVDTRTPAGRDAYDQAMLNALKNATGPQAAPDLSAVVGGTPLQVRTALARLIERGLVSWTGQARGTRYTAV</sequence>
<protein>
    <submittedName>
        <fullName evidence="2">Uncharacterized protein</fullName>
    </submittedName>
</protein>
<accession>A0A1I2HWF1</accession>
<dbReference type="AlphaFoldDB" id="A0A1I2HWF1"/>
<feature type="region of interest" description="Disordered" evidence="1">
    <location>
        <begin position="88"/>
        <end position="123"/>
    </location>
</feature>
<reference evidence="3" key="1">
    <citation type="submission" date="2016-10" db="EMBL/GenBank/DDBJ databases">
        <authorList>
            <person name="Varghese N."/>
            <person name="Submissions S."/>
        </authorList>
    </citation>
    <scope>NUCLEOTIDE SEQUENCE [LARGE SCALE GENOMIC DNA]</scope>
    <source>
        <strain evidence="3">ATCC 25963</strain>
    </source>
</reference>